<comment type="similarity">
    <text evidence="2">Belongs to the UPF0174 family.</text>
</comment>
<dbReference type="PANTHER" id="PTHR12184">
    <property type="entry name" value="UBIQUINOL-CYTOCHROME C REDUCTASE COMPLEX ASSEMBLY FACTOR 1 FAMILY MEMBER"/>
    <property type="match status" value="1"/>
</dbReference>
<keyword evidence="5" id="KW-1185">Reference proteome</keyword>
<protein>
    <submittedName>
        <fullName evidence="4">Ubiquinol-cytochrome C reductase</fullName>
    </submittedName>
</protein>
<dbReference type="EMBL" id="JAGSGD010000001">
    <property type="protein sequence ID" value="MBR7620079.1"/>
    <property type="molecule type" value="Genomic_DNA"/>
</dbReference>
<sequence length="176" mass="19335">MLLDRLFRTKPALTAGRALYAAVVDQSRTPALYEVYGAPDTVEGRFEIYTLHVFLLLDRLKRQGPQASDTAQALFDTYVSSLDDALREMGVGDLSVGKKMRKLGEAFYGRVKSYETAFESLPDTAALNALLLRTVYAETESAALPKLADYVVAQRVALAEEPLERLLSGDAAWSPA</sequence>
<comment type="similarity">
    <text evidence="1">Belongs to the CBP3 family.</text>
</comment>
<evidence type="ECO:0000259" key="3">
    <source>
        <dbReference type="Pfam" id="PF03981"/>
    </source>
</evidence>
<gene>
    <name evidence="4" type="ORF">JKL49_11850</name>
</gene>
<dbReference type="InterPro" id="IPR014569">
    <property type="entry name" value="Ubq_cyt-c_CBP3-rel"/>
</dbReference>
<dbReference type="InterPro" id="IPR007129">
    <property type="entry name" value="Ubiqinol_cyt_c_chaperone_CPB3"/>
</dbReference>
<reference evidence="4" key="1">
    <citation type="submission" date="2021-04" db="EMBL/GenBank/DDBJ databases">
        <title>Draft genome assembly of strain Phenylobacterium sp. 20VBR1 using MiniION and Illumina platforms.</title>
        <authorList>
            <person name="Thomas F.A."/>
            <person name="Krishnan K.P."/>
            <person name="Sinha R.K."/>
        </authorList>
    </citation>
    <scope>NUCLEOTIDE SEQUENCE</scope>
    <source>
        <strain evidence="4">20VBR1</strain>
    </source>
</reference>
<dbReference type="PIRSF" id="PIRSF032079">
    <property type="entry name" value="UCP032079"/>
    <property type="match status" value="1"/>
</dbReference>
<organism evidence="4 5">
    <name type="scientific">Phenylobacterium glaciei</name>
    <dbReference type="NCBI Taxonomy" id="2803784"/>
    <lineage>
        <taxon>Bacteria</taxon>
        <taxon>Pseudomonadati</taxon>
        <taxon>Pseudomonadota</taxon>
        <taxon>Alphaproteobacteria</taxon>
        <taxon>Caulobacterales</taxon>
        <taxon>Caulobacteraceae</taxon>
        <taxon>Phenylobacterium</taxon>
    </lineage>
</organism>
<evidence type="ECO:0000313" key="5">
    <source>
        <dbReference type="Proteomes" id="UP000622580"/>
    </source>
</evidence>
<evidence type="ECO:0000313" key="4">
    <source>
        <dbReference type="EMBL" id="MBR7620079.1"/>
    </source>
</evidence>
<dbReference type="InterPro" id="IPR021150">
    <property type="entry name" value="Ubiq_cyt_c_chap"/>
</dbReference>
<evidence type="ECO:0000256" key="2">
    <source>
        <dbReference type="ARBA" id="ARBA00006436"/>
    </source>
</evidence>
<dbReference type="RefSeq" id="WP_215340807.1">
    <property type="nucleotide sequence ID" value="NZ_JAGSGD010000001.1"/>
</dbReference>
<dbReference type="Proteomes" id="UP000622580">
    <property type="component" value="Unassembled WGS sequence"/>
</dbReference>
<dbReference type="AlphaFoldDB" id="A0A941D225"/>
<dbReference type="PANTHER" id="PTHR12184:SF1">
    <property type="entry name" value="UBIQUINOL-CYTOCHROME-C REDUCTASE COMPLEX ASSEMBLY FACTOR 1"/>
    <property type="match status" value="1"/>
</dbReference>
<feature type="domain" description="Ubiquinol-cytochrome c chaperone" evidence="3">
    <location>
        <begin position="36"/>
        <end position="173"/>
    </location>
</feature>
<evidence type="ECO:0000256" key="1">
    <source>
        <dbReference type="ARBA" id="ARBA00006407"/>
    </source>
</evidence>
<proteinExistence type="inferred from homology"/>
<dbReference type="Pfam" id="PF03981">
    <property type="entry name" value="Ubiq_cyt_C_chap"/>
    <property type="match status" value="1"/>
</dbReference>
<accession>A0A941D225</accession>
<comment type="caution">
    <text evidence="4">The sequence shown here is derived from an EMBL/GenBank/DDBJ whole genome shotgun (WGS) entry which is preliminary data.</text>
</comment>
<name>A0A941D225_9CAUL</name>